<dbReference type="InterPro" id="IPR055170">
    <property type="entry name" value="GFO_IDH_MocA-like_dom"/>
</dbReference>
<dbReference type="Gene3D" id="3.40.50.720">
    <property type="entry name" value="NAD(P)-binding Rossmann-like Domain"/>
    <property type="match status" value="1"/>
</dbReference>
<evidence type="ECO:0000256" key="1">
    <source>
        <dbReference type="ARBA" id="ARBA00023002"/>
    </source>
</evidence>
<dbReference type="Pfam" id="PF01408">
    <property type="entry name" value="GFO_IDH_MocA"/>
    <property type="match status" value="1"/>
</dbReference>
<sequence>MNHAPCPRAIVVGTGFGCRIHVPALRAAGFEVAGLIGTDPDRTRRRADAVNIADIFTDLSEAIDRTGAVAVTIATPPASHAALALTAIGRGCHILCEKPMAADLAEARAMLAAAEQAGVTHLIGNEFRWAPDRAMIGRAIANGLIGDPRYVTLSSVLPIVADPAARMPRWWFDAGAGGGWLGAHGSHLVDQLRVWLGEVDSLSATLPTVSDRPADAAEDSYVVRFGMKNGAQGVLQHSAGVWGPSENISRVAGTHGTLWVDKGVVKIADRDGVRDLPVDADLGLPPIETDDPRKAAMLFELAPFIRLCEALRAGVEGRPMPDGVPVPTFHDGVAAMALLDAIRQSAAQDGALVTLS</sequence>
<dbReference type="AlphaFoldDB" id="A0A2D1R9H5"/>
<evidence type="ECO:0000259" key="3">
    <source>
        <dbReference type="Pfam" id="PF22725"/>
    </source>
</evidence>
<evidence type="ECO:0000313" key="4">
    <source>
        <dbReference type="EMBL" id="ATP21495.1"/>
    </source>
</evidence>
<evidence type="ECO:0000259" key="2">
    <source>
        <dbReference type="Pfam" id="PF01408"/>
    </source>
</evidence>
<proteinExistence type="predicted"/>
<dbReference type="GO" id="GO:0016491">
    <property type="term" value="F:oxidoreductase activity"/>
    <property type="evidence" value="ECO:0007669"/>
    <property type="project" value="UniProtKB-KW"/>
</dbReference>
<evidence type="ECO:0000313" key="5">
    <source>
        <dbReference type="Proteomes" id="UP000037029"/>
    </source>
</evidence>
<accession>A0A2D1R9H5</accession>
<dbReference type="EMBL" id="CP020925">
    <property type="protein sequence ID" value="ATP21495.1"/>
    <property type="molecule type" value="Genomic_DNA"/>
</dbReference>
<name>A0A2D1R9H5_SPHYA</name>
<dbReference type="RefSeq" id="WP_107917677.1">
    <property type="nucleotide sequence ID" value="NZ_CP020925.1"/>
</dbReference>
<dbReference type="SUPFAM" id="SSF51735">
    <property type="entry name" value="NAD(P)-binding Rossmann-fold domains"/>
    <property type="match status" value="1"/>
</dbReference>
<keyword evidence="1" id="KW-0560">Oxidoreductase</keyword>
<feature type="domain" description="Gfo/Idh/MocA-like oxidoreductase N-terminal" evidence="2">
    <location>
        <begin position="9"/>
        <end position="121"/>
    </location>
</feature>
<dbReference type="InterPro" id="IPR036291">
    <property type="entry name" value="NAD(P)-bd_dom_sf"/>
</dbReference>
<dbReference type="InterPro" id="IPR050463">
    <property type="entry name" value="Gfo/Idh/MocA_oxidrdct_glycsds"/>
</dbReference>
<feature type="domain" description="GFO/IDH/MocA-like oxidoreductase" evidence="3">
    <location>
        <begin position="138"/>
        <end position="258"/>
    </location>
</feature>
<gene>
    <name evidence="4" type="ORF">BV87_11465</name>
</gene>
<reference evidence="4 5" key="1">
    <citation type="submission" date="2017-04" db="EMBL/GenBank/DDBJ databases">
        <title>Characterization, genome and methylation analysis of a phthalic acid esters degrading strain Sphingobium yanoikuyae SHJ.</title>
        <authorList>
            <person name="Feng L."/>
        </authorList>
    </citation>
    <scope>NUCLEOTIDE SEQUENCE [LARGE SCALE GENOMIC DNA]</scope>
    <source>
        <strain evidence="4 5">SHJ</strain>
    </source>
</reference>
<dbReference type="InterPro" id="IPR000683">
    <property type="entry name" value="Gfo/Idh/MocA-like_OxRdtase_N"/>
</dbReference>
<protein>
    <submittedName>
        <fullName evidence="4">Oxidoreductase</fullName>
    </submittedName>
</protein>
<dbReference type="GO" id="GO:0000166">
    <property type="term" value="F:nucleotide binding"/>
    <property type="evidence" value="ECO:0007669"/>
    <property type="project" value="InterPro"/>
</dbReference>
<dbReference type="Proteomes" id="UP000037029">
    <property type="component" value="Chromosome"/>
</dbReference>
<organism evidence="4 5">
    <name type="scientific">Sphingobium yanoikuyae</name>
    <name type="common">Sphingomonas yanoikuyae</name>
    <dbReference type="NCBI Taxonomy" id="13690"/>
    <lineage>
        <taxon>Bacteria</taxon>
        <taxon>Pseudomonadati</taxon>
        <taxon>Pseudomonadota</taxon>
        <taxon>Alphaproteobacteria</taxon>
        <taxon>Sphingomonadales</taxon>
        <taxon>Sphingomonadaceae</taxon>
        <taxon>Sphingobium</taxon>
    </lineage>
</organism>
<dbReference type="SUPFAM" id="SSF55347">
    <property type="entry name" value="Glyceraldehyde-3-phosphate dehydrogenase-like, C-terminal domain"/>
    <property type="match status" value="1"/>
</dbReference>
<dbReference type="PANTHER" id="PTHR43818">
    <property type="entry name" value="BCDNA.GH03377"/>
    <property type="match status" value="1"/>
</dbReference>
<dbReference type="Gene3D" id="3.30.360.10">
    <property type="entry name" value="Dihydrodipicolinate Reductase, domain 2"/>
    <property type="match status" value="1"/>
</dbReference>
<dbReference type="PANTHER" id="PTHR43818:SF11">
    <property type="entry name" value="BCDNA.GH03377"/>
    <property type="match status" value="1"/>
</dbReference>
<dbReference type="Pfam" id="PF22725">
    <property type="entry name" value="GFO_IDH_MocA_C3"/>
    <property type="match status" value="1"/>
</dbReference>